<protein>
    <submittedName>
        <fullName evidence="3">Ig-like domain (Group 3)</fullName>
    </submittedName>
</protein>
<dbReference type="EMBL" id="LT629749">
    <property type="protein sequence ID" value="SDT16615.1"/>
    <property type="molecule type" value="Genomic_DNA"/>
</dbReference>
<dbReference type="Pfam" id="PF00188">
    <property type="entry name" value="CAP"/>
    <property type="match status" value="1"/>
</dbReference>
<dbReference type="AlphaFoldDB" id="A0A1H1Y5F4"/>
<feature type="domain" description="Bacterial Ig-like" evidence="2">
    <location>
        <begin position="439"/>
        <end position="521"/>
    </location>
</feature>
<dbReference type="CDD" id="cd05379">
    <property type="entry name" value="CAP_bacterial"/>
    <property type="match status" value="1"/>
</dbReference>
<accession>A0A1H1Y5F4</accession>
<dbReference type="SUPFAM" id="SSF55797">
    <property type="entry name" value="PR-1-like"/>
    <property type="match status" value="1"/>
</dbReference>
<organism evidence="3 4">
    <name type="scientific">Friedmanniella luteola</name>
    <dbReference type="NCBI Taxonomy" id="546871"/>
    <lineage>
        <taxon>Bacteria</taxon>
        <taxon>Bacillati</taxon>
        <taxon>Actinomycetota</taxon>
        <taxon>Actinomycetes</taxon>
        <taxon>Propionibacteriales</taxon>
        <taxon>Nocardioidaceae</taxon>
        <taxon>Friedmanniella</taxon>
    </lineage>
</organism>
<evidence type="ECO:0000313" key="3">
    <source>
        <dbReference type="EMBL" id="SDT16615.1"/>
    </source>
</evidence>
<evidence type="ECO:0000259" key="2">
    <source>
        <dbReference type="Pfam" id="PF16640"/>
    </source>
</evidence>
<dbReference type="Gene3D" id="2.60.40.2700">
    <property type="match status" value="1"/>
</dbReference>
<evidence type="ECO:0000313" key="4">
    <source>
        <dbReference type="Proteomes" id="UP000199092"/>
    </source>
</evidence>
<evidence type="ECO:0000259" key="1">
    <source>
        <dbReference type="Pfam" id="PF00188"/>
    </source>
</evidence>
<dbReference type="InterPro" id="IPR035940">
    <property type="entry name" value="CAP_sf"/>
</dbReference>
<feature type="domain" description="SCP" evidence="1">
    <location>
        <begin position="111"/>
        <end position="218"/>
    </location>
</feature>
<dbReference type="Gene3D" id="3.40.33.10">
    <property type="entry name" value="CAP"/>
    <property type="match status" value="1"/>
</dbReference>
<dbReference type="Gene3D" id="2.60.40.10">
    <property type="entry name" value="Immunoglobulins"/>
    <property type="match status" value="4"/>
</dbReference>
<keyword evidence="4" id="KW-1185">Reference proteome</keyword>
<gene>
    <name evidence="3" type="ORF">SAMN04488543_3191</name>
</gene>
<dbReference type="Proteomes" id="UP000199092">
    <property type="component" value="Chromosome I"/>
</dbReference>
<name>A0A1H1Y5F4_9ACTN</name>
<dbReference type="STRING" id="546871.SAMN04488543_3191"/>
<dbReference type="InterPro" id="IPR014044">
    <property type="entry name" value="CAP_dom"/>
</dbReference>
<dbReference type="Pfam" id="PF16640">
    <property type="entry name" value="Big_3_5"/>
    <property type="match status" value="2"/>
</dbReference>
<dbReference type="GO" id="GO:0005975">
    <property type="term" value="P:carbohydrate metabolic process"/>
    <property type="evidence" value="ECO:0007669"/>
    <property type="project" value="UniProtKB-ARBA"/>
</dbReference>
<dbReference type="InterPro" id="IPR013783">
    <property type="entry name" value="Ig-like_fold"/>
</dbReference>
<feature type="domain" description="Bacterial Ig-like" evidence="2">
    <location>
        <begin position="723"/>
        <end position="801"/>
    </location>
</feature>
<reference evidence="3 4" key="1">
    <citation type="submission" date="2016-10" db="EMBL/GenBank/DDBJ databases">
        <authorList>
            <person name="de Groot N.N."/>
        </authorList>
    </citation>
    <scope>NUCLEOTIDE SEQUENCE [LARGE SCALE GENOMIC DNA]</scope>
    <source>
        <strain evidence="3 4">DSM 21741</strain>
    </source>
</reference>
<sequence>MAAFLHFADRLRAMLAIPRAIPVRARSLALGLPLLLTGLLVLSPAPAQAAPAPAPSTVAAVDPRDRASVAAVYHDVYLPAMAVRAPAAATDLRTTCRAGGTPAALQNATRDLVNYFRALSGVAPVTFDADYSARAQKAALIGYANNQLSHAPARSAVCFSEDGADAAARSNLALGYAGADVVRGYMDDAGEGNRAAGHRWWLQNPRTATMGNGTVGTANALWVAGEKSFTTAPRYTSWPSAGYVPAPLEPGGRWSFTTWDPDYDLSRATVGVTGPAGEVAVTQAPVDPTFGSLVFDVGAIARPEGSAASDYTVTVTGILKRGEPISPYRYTVALFDPDADLPLEATTEVAVTGTTQVGQVLTAVAPAWSLPGTTTTYQWFRGDLAIPDATGTALLLTSADTGSAIRVEATGRVAGRAPVVDRSEPTTLVTTPASVSVTATSPDQGEVRLSVTVAAAGEPAPSGTVDILEGETVVAPAVPLAAGRATRTLSGVTPGDRSYTVRFRGTARVSPATSPAAAVSVGGPVQAELEVRTASPAPGRLALDVVVTGKGEQQGPDGRLEVREGTALVGAPVAVTDGRAAWTASGLRPGAHTYTVRFLGSSRVAPASVTTVATVGDRATTTVAASATSPSVGVLTVAAAVTAAGQPASGGTVTIAEGTKTVVSGLPVTAGRATWTGQRLTSGRHTYTLRYSGTTAVKPATTTLATTVKAKVAPVLTLRASSPSSRKVTVAIAVKASGQTGLGGTVTVREGTRTLKSGLVVTSGKATWTATKVAAGKHTYTVSYGGTSQVAAGTAKVAVTVRR</sequence>
<dbReference type="InterPro" id="IPR032109">
    <property type="entry name" value="Big_3_5"/>
</dbReference>
<proteinExistence type="predicted"/>